<feature type="compositionally biased region" description="Low complexity" evidence="1">
    <location>
        <begin position="245"/>
        <end position="254"/>
    </location>
</feature>
<proteinExistence type="predicted"/>
<accession>A0AAF0YC36</accession>
<name>A0AAF0YC36_9TREE</name>
<reference evidence="2" key="1">
    <citation type="submission" date="2023-10" db="EMBL/GenBank/DDBJ databases">
        <authorList>
            <person name="Noh H."/>
        </authorList>
    </citation>
    <scope>NUCLEOTIDE SEQUENCE</scope>
    <source>
        <strain evidence="2">DUCC4014</strain>
    </source>
</reference>
<evidence type="ECO:0000256" key="1">
    <source>
        <dbReference type="SAM" id="MobiDB-lite"/>
    </source>
</evidence>
<feature type="region of interest" description="Disordered" evidence="1">
    <location>
        <begin position="380"/>
        <end position="441"/>
    </location>
</feature>
<gene>
    <name evidence="2" type="ORF">LOC62_05G007540</name>
</gene>
<evidence type="ECO:0000313" key="3">
    <source>
        <dbReference type="Proteomes" id="UP000827549"/>
    </source>
</evidence>
<dbReference type="EMBL" id="CP086718">
    <property type="protein sequence ID" value="WOO84018.1"/>
    <property type="molecule type" value="Genomic_DNA"/>
</dbReference>
<dbReference type="GeneID" id="87810712"/>
<evidence type="ECO:0000313" key="2">
    <source>
        <dbReference type="EMBL" id="WOO84018.1"/>
    </source>
</evidence>
<protein>
    <submittedName>
        <fullName evidence="2">Uncharacterized protein</fullName>
    </submittedName>
</protein>
<sequence length="441" mass="48789">MNRERRSSFSALFGIVVSSEDRNRFLVDHSTGEMDKVFGTILLPSIMKTKDDVRKCLNRYYGPDVAFYPFRILQAFVDYQVWSRKSDREIDGFTDPYSIETDLEILEREAPQFPRFGDAFSYVRQRGGIGQSRVIPMRYPPQWTLDKELRAIRPVSGAGSRLYSPTTNDSNPRRISLTMSMSDKDPGAFDVNEFGLRRPGSLDEQLLSHTDSNKFQREGAPSPPTSPRRWEVNIVDASNPTTHFPSAPASPAPSGRNLEHQHGDDWTLDLERQLSLNTAESSTYSTLDTPTTDDADLFAARISLSKSLGITRAAETPIDGSSPSVIKPKTNRAATWVGVGSSLNRYALLNRTRTEAGTSSTAANGHRFSRSLSGLIRKIPSSSKERSPQATEAELAPLSPNLSHALSLPRGGRDRHMRSSTNLDKPAPPEGAAVATKEFGL</sequence>
<feature type="region of interest" description="Disordered" evidence="1">
    <location>
        <begin position="208"/>
        <end position="262"/>
    </location>
</feature>
<dbReference type="Proteomes" id="UP000827549">
    <property type="component" value="Chromosome 5"/>
</dbReference>
<organism evidence="2 3">
    <name type="scientific">Vanrija pseudolonga</name>
    <dbReference type="NCBI Taxonomy" id="143232"/>
    <lineage>
        <taxon>Eukaryota</taxon>
        <taxon>Fungi</taxon>
        <taxon>Dikarya</taxon>
        <taxon>Basidiomycota</taxon>
        <taxon>Agaricomycotina</taxon>
        <taxon>Tremellomycetes</taxon>
        <taxon>Trichosporonales</taxon>
        <taxon>Trichosporonaceae</taxon>
        <taxon>Vanrija</taxon>
    </lineage>
</organism>
<keyword evidence="3" id="KW-1185">Reference proteome</keyword>
<dbReference type="AlphaFoldDB" id="A0AAF0YC36"/>
<dbReference type="RefSeq" id="XP_062630044.1">
    <property type="nucleotide sequence ID" value="XM_062774060.1"/>
</dbReference>